<reference evidence="2 3" key="1">
    <citation type="submission" date="2021-03" db="EMBL/GenBank/DDBJ databases">
        <title>Antimicrobial resistance genes in bacteria isolated from Japanese honey, and their potential for conferring macrolide and lincosamide resistance in the American foulbrood pathogen Paenibacillus larvae.</title>
        <authorList>
            <person name="Okamoto M."/>
            <person name="Kumagai M."/>
            <person name="Kanamori H."/>
            <person name="Takamatsu D."/>
        </authorList>
    </citation>
    <scope>NUCLEOTIDE SEQUENCE [LARGE SCALE GENOMIC DNA]</scope>
    <source>
        <strain evidence="2 3">J15TS10</strain>
    </source>
</reference>
<keyword evidence="1" id="KW-1133">Transmembrane helix</keyword>
<accession>A0ABQ4MYY2</accession>
<feature type="transmembrane region" description="Helical" evidence="1">
    <location>
        <begin position="16"/>
        <end position="38"/>
    </location>
</feature>
<name>A0ABQ4MYY2_9BACL</name>
<keyword evidence="1" id="KW-0812">Transmembrane</keyword>
<gene>
    <name evidence="2" type="ORF">J15TS10_49420</name>
</gene>
<evidence type="ECO:0000313" key="3">
    <source>
        <dbReference type="Proteomes" id="UP000681290"/>
    </source>
</evidence>
<evidence type="ECO:0008006" key="4">
    <source>
        <dbReference type="Google" id="ProtNLM"/>
    </source>
</evidence>
<comment type="caution">
    <text evidence="2">The sequence shown here is derived from an EMBL/GenBank/DDBJ whole genome shotgun (WGS) entry which is preliminary data.</text>
</comment>
<dbReference type="Proteomes" id="UP000681290">
    <property type="component" value="Unassembled WGS sequence"/>
</dbReference>
<evidence type="ECO:0000313" key="2">
    <source>
        <dbReference type="EMBL" id="GIP61128.1"/>
    </source>
</evidence>
<organism evidence="2 3">
    <name type="scientific">Paenibacillus woosongensis</name>
    <dbReference type="NCBI Taxonomy" id="307580"/>
    <lineage>
        <taxon>Bacteria</taxon>
        <taxon>Bacillati</taxon>
        <taxon>Bacillota</taxon>
        <taxon>Bacilli</taxon>
        <taxon>Bacillales</taxon>
        <taxon>Paenibacillaceae</taxon>
        <taxon>Paenibacillus</taxon>
    </lineage>
</organism>
<keyword evidence="1" id="KW-0472">Membrane</keyword>
<evidence type="ECO:0000256" key="1">
    <source>
        <dbReference type="SAM" id="Phobius"/>
    </source>
</evidence>
<dbReference type="InterPro" id="IPR025469">
    <property type="entry name" value="DUF4320"/>
</dbReference>
<sequence>MLKRLRRFSHEDKGDAFMGITFGILIALILLLIAVSVYEYRTLKSDIRTAANEVLQIMKVENGADSSTRRKFDDLLIAAGLDPSKVNFVATPKSVQRGDFLQVVATREYNIFALKSVGVDHSITMRVQVSGYAHKYIREGD</sequence>
<dbReference type="EMBL" id="BOSM01000014">
    <property type="protein sequence ID" value="GIP61128.1"/>
    <property type="molecule type" value="Genomic_DNA"/>
</dbReference>
<dbReference type="Pfam" id="PF14208">
    <property type="entry name" value="DUF4320"/>
    <property type="match status" value="1"/>
</dbReference>
<proteinExistence type="predicted"/>
<keyword evidence="3" id="KW-1185">Reference proteome</keyword>
<protein>
    <recommendedName>
        <fullName evidence="4">DUF4320 family protein</fullName>
    </recommendedName>
</protein>